<gene>
    <name evidence="2" type="ORF">E3O49_00815</name>
</gene>
<dbReference type="InterPro" id="IPR023346">
    <property type="entry name" value="Lysozyme-like_dom_sf"/>
</dbReference>
<proteinExistence type="predicted"/>
<protein>
    <recommendedName>
        <fullName evidence="4">Phospholipase</fullName>
    </recommendedName>
</protein>
<evidence type="ECO:0000313" key="3">
    <source>
        <dbReference type="Proteomes" id="UP000297403"/>
    </source>
</evidence>
<keyword evidence="1" id="KW-0732">Signal</keyword>
<feature type="chain" id="PRO_5043017089" description="Phospholipase" evidence="1">
    <location>
        <begin position="22"/>
        <end position="256"/>
    </location>
</feature>
<organism evidence="2 3">
    <name type="scientific">Cryobacterium shii</name>
    <dbReference type="NCBI Taxonomy" id="1259235"/>
    <lineage>
        <taxon>Bacteria</taxon>
        <taxon>Bacillati</taxon>
        <taxon>Actinomycetota</taxon>
        <taxon>Actinomycetes</taxon>
        <taxon>Micrococcales</taxon>
        <taxon>Microbacteriaceae</taxon>
        <taxon>Cryobacterium</taxon>
    </lineage>
</organism>
<dbReference type="AlphaFoldDB" id="A0AAQ2C9P5"/>
<evidence type="ECO:0008006" key="4">
    <source>
        <dbReference type="Google" id="ProtNLM"/>
    </source>
</evidence>
<evidence type="ECO:0000313" key="2">
    <source>
        <dbReference type="EMBL" id="TFC52938.1"/>
    </source>
</evidence>
<evidence type="ECO:0000256" key="1">
    <source>
        <dbReference type="SAM" id="SignalP"/>
    </source>
</evidence>
<comment type="caution">
    <text evidence="2">The sequence shown here is derived from an EMBL/GenBank/DDBJ whole genome shotgun (WGS) entry which is preliminary data.</text>
</comment>
<keyword evidence="3" id="KW-1185">Reference proteome</keyword>
<accession>A0AAQ2C9P5</accession>
<reference evidence="2 3" key="1">
    <citation type="submission" date="2019-03" db="EMBL/GenBank/DDBJ databases">
        <title>Genomics of glacier-inhabiting Cryobacterium strains.</title>
        <authorList>
            <person name="Liu Q."/>
            <person name="Xin Y.-H."/>
        </authorList>
    </citation>
    <scope>NUCLEOTIDE SEQUENCE [LARGE SCALE GENOMIC DNA]</scope>
    <source>
        <strain evidence="3">TMT1-22</strain>
    </source>
</reference>
<sequence length="256" mass="25787">MAILAGSALAIAGLVVGGTFATQSAVAAQDRVSATAALAESTGVHPEQLDAYHGIAKAHTQHNASVALDQANQVLSATQGKADASALTQVTSSLAGYEVLPLDEISSLTSKTKTETTALAAAAAEADRAAAAAAVAAAAAAEANRVTSLAAGNTPAGAKATAQAMALSQYGWGSDQFSCLSQLWQKESEWKYDAVNSNGGATGIPQALPGSKMASAGTDWATNATTQIAWGLQYIKASSYGTPCAAWAHSQAVNWY</sequence>
<dbReference type="EMBL" id="SOFY01000005">
    <property type="protein sequence ID" value="TFC52938.1"/>
    <property type="molecule type" value="Genomic_DNA"/>
</dbReference>
<feature type="signal peptide" evidence="1">
    <location>
        <begin position="1"/>
        <end position="21"/>
    </location>
</feature>
<name>A0AAQ2C9P5_9MICO</name>
<dbReference type="Proteomes" id="UP000297403">
    <property type="component" value="Unassembled WGS sequence"/>
</dbReference>
<dbReference type="SUPFAM" id="SSF53955">
    <property type="entry name" value="Lysozyme-like"/>
    <property type="match status" value="1"/>
</dbReference>